<dbReference type="SUPFAM" id="SSF53254">
    <property type="entry name" value="Phosphoglycerate mutase-like"/>
    <property type="match status" value="1"/>
</dbReference>
<dbReference type="CDD" id="cd07067">
    <property type="entry name" value="HP_PGM_like"/>
    <property type="match status" value="1"/>
</dbReference>
<keyword evidence="1" id="KW-0378">Hydrolase</keyword>
<keyword evidence="2" id="KW-1185">Reference proteome</keyword>
<dbReference type="InterPro" id="IPR001345">
    <property type="entry name" value="PG/BPGM_mutase_AS"/>
</dbReference>
<evidence type="ECO:0000313" key="2">
    <source>
        <dbReference type="Proteomes" id="UP001292084"/>
    </source>
</evidence>
<dbReference type="InterPro" id="IPR029033">
    <property type="entry name" value="His_PPase_superfam"/>
</dbReference>
<evidence type="ECO:0000313" key="1">
    <source>
        <dbReference type="EMBL" id="MDZ5712649.1"/>
    </source>
</evidence>
<dbReference type="EMBL" id="JAXQNN010000003">
    <property type="protein sequence ID" value="MDZ5712649.1"/>
    <property type="molecule type" value="Genomic_DNA"/>
</dbReference>
<dbReference type="Proteomes" id="UP001292084">
    <property type="component" value="Unassembled WGS sequence"/>
</dbReference>
<accession>A0ABU5KNB9</accession>
<gene>
    <name evidence="1" type="ORF">UFB30_10470</name>
</gene>
<dbReference type="Gene3D" id="3.40.50.1240">
    <property type="entry name" value="Phosphoglycerate mutase-like"/>
    <property type="match status" value="1"/>
</dbReference>
<dbReference type="RefSeq" id="WP_322421855.1">
    <property type="nucleotide sequence ID" value="NZ_JAXQNN010000003.1"/>
</dbReference>
<dbReference type="Pfam" id="PF00300">
    <property type="entry name" value="His_Phos_1"/>
    <property type="match status" value="1"/>
</dbReference>
<dbReference type="EC" id="3.1.3.-" evidence="1"/>
<reference evidence="1 2" key="1">
    <citation type="submission" date="2023-12" db="EMBL/GenBank/DDBJ databases">
        <title>Jeotgalibacillus haloalkaliphilus sp. nov., a novel salt-tolerant bacteria, isolated from the estuary of the Fenhe River into the Yellow River.</title>
        <authorList>
            <person name="Li Y."/>
        </authorList>
    </citation>
    <scope>NUCLEOTIDE SEQUENCE [LARGE SCALE GENOMIC DNA]</scope>
    <source>
        <strain evidence="1 2">HH7-29</strain>
    </source>
</reference>
<organism evidence="1 2">
    <name type="scientific">Jeotgalibacillus haloalkalitolerans</name>
    <dbReference type="NCBI Taxonomy" id="3104292"/>
    <lineage>
        <taxon>Bacteria</taxon>
        <taxon>Bacillati</taxon>
        <taxon>Bacillota</taxon>
        <taxon>Bacilli</taxon>
        <taxon>Bacillales</taxon>
        <taxon>Caryophanaceae</taxon>
        <taxon>Jeotgalibacillus</taxon>
    </lineage>
</organism>
<dbReference type="SMART" id="SM00855">
    <property type="entry name" value="PGAM"/>
    <property type="match status" value="1"/>
</dbReference>
<dbReference type="GO" id="GO:0016787">
    <property type="term" value="F:hydrolase activity"/>
    <property type="evidence" value="ECO:0007669"/>
    <property type="project" value="UniProtKB-KW"/>
</dbReference>
<name>A0ABU5KNB9_9BACL</name>
<comment type="caution">
    <text evidence="1">The sequence shown here is derived from an EMBL/GenBank/DDBJ whole genome shotgun (WGS) entry which is preliminary data.</text>
</comment>
<dbReference type="PROSITE" id="PS00175">
    <property type="entry name" value="PG_MUTASE"/>
    <property type="match status" value="1"/>
</dbReference>
<dbReference type="InterPro" id="IPR050275">
    <property type="entry name" value="PGM_Phosphatase"/>
</dbReference>
<dbReference type="PANTHER" id="PTHR48100">
    <property type="entry name" value="BROAD-SPECIFICITY PHOSPHATASE YOR283W-RELATED"/>
    <property type="match status" value="1"/>
</dbReference>
<sequence length="197" mass="22269">MTSICIVRHGETDWNAAGRLQGTTDIHLNKTGVAQAQECGQFLSSGNWDVMITSPLQRARKTAEIINEDLYLPFVVMEEFSERYFGDAEGMTKEDRVAAFPDKKYPNQEIEETFHRRIMNGLQKINHHYGDQKILLVAHGAVIGAILSILSNGEIGSRKTRLINAGMSHIGFTEGRWCIREYNQVTHLSQYSEKGRV</sequence>
<proteinExistence type="predicted"/>
<dbReference type="InterPro" id="IPR013078">
    <property type="entry name" value="His_Pase_superF_clade-1"/>
</dbReference>
<protein>
    <submittedName>
        <fullName evidence="1">Histidine phosphatase family protein</fullName>
        <ecNumber evidence="1">3.1.3.-</ecNumber>
    </submittedName>
</protein>
<dbReference type="PANTHER" id="PTHR48100:SF59">
    <property type="entry name" value="ADENOSYLCOBALAMIN_ALPHA-RIBAZOLE PHOSPHATASE"/>
    <property type="match status" value="1"/>
</dbReference>